<dbReference type="PANTHER" id="PTHR32114">
    <property type="entry name" value="ABC TRANSPORTER ABCH.3"/>
    <property type="match status" value="1"/>
</dbReference>
<dbReference type="GO" id="GO:0006302">
    <property type="term" value="P:double-strand break repair"/>
    <property type="evidence" value="ECO:0007669"/>
    <property type="project" value="InterPro"/>
</dbReference>
<evidence type="ECO:0000256" key="4">
    <source>
        <dbReference type="SAM" id="MobiDB-lite"/>
    </source>
</evidence>
<dbReference type="RefSeq" id="WP_214419398.1">
    <property type="nucleotide sequence ID" value="NZ_CP075546.1"/>
</dbReference>
<accession>A0A8E7EIY1</accession>
<evidence type="ECO:0000259" key="5">
    <source>
        <dbReference type="Pfam" id="PF13476"/>
    </source>
</evidence>
<dbReference type="GO" id="GO:0016887">
    <property type="term" value="F:ATP hydrolysis activity"/>
    <property type="evidence" value="ECO:0007669"/>
    <property type="project" value="InterPro"/>
</dbReference>
<dbReference type="EMBL" id="CP075546">
    <property type="protein sequence ID" value="QVV88589.1"/>
    <property type="molecule type" value="Genomic_DNA"/>
</dbReference>
<dbReference type="SUPFAM" id="SSF52540">
    <property type="entry name" value="P-loop containing nucleoside triphosphate hydrolases"/>
    <property type="match status" value="1"/>
</dbReference>
<dbReference type="GeneID" id="65098495"/>
<feature type="compositionally biased region" description="Basic and acidic residues" evidence="4">
    <location>
        <begin position="486"/>
        <end position="495"/>
    </location>
</feature>
<evidence type="ECO:0000313" key="7">
    <source>
        <dbReference type="Proteomes" id="UP000680656"/>
    </source>
</evidence>
<gene>
    <name evidence="6" type="ORF">KHC33_14885</name>
</gene>
<keyword evidence="7" id="KW-1185">Reference proteome</keyword>
<proteinExistence type="inferred from homology"/>
<feature type="region of interest" description="Disordered" evidence="4">
    <location>
        <begin position="486"/>
        <end position="509"/>
    </location>
</feature>
<evidence type="ECO:0000313" key="6">
    <source>
        <dbReference type="EMBL" id="QVV88589.1"/>
    </source>
</evidence>
<dbReference type="Pfam" id="PF13558">
    <property type="entry name" value="SbcC_Walker_B"/>
    <property type="match status" value="1"/>
</dbReference>
<evidence type="ECO:0000256" key="2">
    <source>
        <dbReference type="ARBA" id="ARBA00049666"/>
    </source>
</evidence>
<dbReference type="KEGG" id="mrtj:KHC33_14885"/>
<dbReference type="PANTHER" id="PTHR32114:SF2">
    <property type="entry name" value="ABC TRANSPORTER ABCH.3"/>
    <property type="match status" value="1"/>
</dbReference>
<evidence type="ECO:0000256" key="3">
    <source>
        <dbReference type="SAM" id="Coils"/>
    </source>
</evidence>
<feature type="coiled-coil region" evidence="3">
    <location>
        <begin position="800"/>
        <end position="827"/>
    </location>
</feature>
<dbReference type="InterPro" id="IPR027417">
    <property type="entry name" value="P-loop_NTPase"/>
</dbReference>
<dbReference type="InterPro" id="IPR038729">
    <property type="entry name" value="Rad50/SbcC_AAA"/>
</dbReference>
<dbReference type="Pfam" id="PF13476">
    <property type="entry name" value="AAA_23"/>
    <property type="match status" value="1"/>
</dbReference>
<dbReference type="Proteomes" id="UP000680656">
    <property type="component" value="Chromosome"/>
</dbReference>
<dbReference type="Gene3D" id="3.40.50.300">
    <property type="entry name" value="P-loop containing nucleotide triphosphate hydrolases"/>
    <property type="match status" value="2"/>
</dbReference>
<organism evidence="6 7">
    <name type="scientific">Methanospirillum purgamenti</name>
    <dbReference type="NCBI Taxonomy" id="2834276"/>
    <lineage>
        <taxon>Archaea</taxon>
        <taxon>Methanobacteriati</taxon>
        <taxon>Methanobacteriota</taxon>
        <taxon>Stenosarchaea group</taxon>
        <taxon>Methanomicrobia</taxon>
        <taxon>Methanomicrobiales</taxon>
        <taxon>Methanospirillaceae</taxon>
        <taxon>Methanospirillum</taxon>
    </lineage>
</organism>
<feature type="coiled-coil region" evidence="3">
    <location>
        <begin position="218"/>
        <end position="272"/>
    </location>
</feature>
<dbReference type="AlphaFoldDB" id="A0A8E7EIY1"/>
<protein>
    <submittedName>
        <fullName evidence="6">AAA family ATPase</fullName>
    </submittedName>
</protein>
<evidence type="ECO:0000256" key="1">
    <source>
        <dbReference type="ARBA" id="ARBA00023054"/>
    </source>
</evidence>
<keyword evidence="1 3" id="KW-0175">Coiled coil</keyword>
<feature type="coiled-coil region" evidence="3">
    <location>
        <begin position="897"/>
        <end position="924"/>
    </location>
</feature>
<reference evidence="6 7" key="1">
    <citation type="submission" date="2021-05" db="EMBL/GenBank/DDBJ databases">
        <title>A novel Methanospirillum isolate from a pyrite-forming mixed culture.</title>
        <authorList>
            <person name="Bunk B."/>
            <person name="Sproer C."/>
            <person name="Spring S."/>
            <person name="Pester M."/>
        </authorList>
    </citation>
    <scope>NUCLEOTIDE SEQUENCE [LARGE SCALE GENOMIC DNA]</scope>
    <source>
        <strain evidence="6 7">J.3.6.1-F.2.7.3</strain>
    </source>
</reference>
<name>A0A8E7EIY1_9EURY</name>
<comment type="similarity">
    <text evidence="2">Belongs to the Sph1/Sph2 family.</text>
</comment>
<feature type="domain" description="Rad50/SbcC-type AAA" evidence="5">
    <location>
        <begin position="5"/>
        <end position="229"/>
    </location>
</feature>
<sequence>MKILKLKFSNLNSLAGTWDIDFTNPAFTSSGIFVITGPTGSGKTTVLDAISLALYGRTPRLGKVTKSSNHIMTRHTGECSAEVVFESQKGRFICHWNQRRARNKPDGELQPPQHEISRADTKEILASKINQVQEIVEEVTGMDYDQFTRSILLAQGGFAAFLQAGADERAPILEQITGTAIYSKLSQKTYERYTSEREKLDLISRECDLIAVLSPEEKENIEQQIEELRRAATGKDGEIARTTEAIRWRETVEKLQSEIDGLETDAQHLGEKKAAFEPSRQTLVAGQIAASFQGLYAPLILKRETLQKDTGQQKQTISMRDSLRTTLPDIENSVLIAKTAMEQAERERNEGNRLIQSIRILDKDIHEKNAEVLKRKEELTGLQKLLAKYKSEQELAQKRQQEIQNEKSDAARYIDQNARDAIIRDIYSGIEEKIHQIREELKVHQKDEADCNEQKRLIQVKEQELAVFHKKREILQKSVQELEEQQKNREEDLERLLSGTTQSDLRQSRDRKKVRIEHLNRLSEVLAGIKDSYAKKEALTQKQDDLIHYLQTSGYEKERKELDLKHHEELLATKRTAAFLAAKVRDLTEERNQLTDGEPCPLCGSVHHPFVTEQDIKPDDIISDFVEEEKIIKDLTRKLTTLTATTAEKEGELRRCTEDITDCEAKLNELNLAWRDGTDALGIDPEIDDATLISYKNATTSELGALEITIRTAEEHEEKIKKAAPLFTNGQKTLTSLEKECREKEFEVTTRKSKVEQYQERIKSGELKIKTCFDELKPTLADLGCSINRETNLVAYLLTLKNRQKKYQEQEDRIKACEEQLRAVDKDISGIQGKISEKIDEVSRKFGEIREKESTLQTLKNERKDRFGEKDTESEEKRLTEAVKNASEIFETRQKEKNDLLTRIQSLEDLLSDLEKRISGAHHDIRSCLEEFLTLIRQAGFADEETYTAALMKQEEILRLEKVWEDIRTEETRIGERKTSAQTRYEEEQKKNLTTKPVQELKEVLDLFQKQKDQFKEDIGKNQEKLIRHEEMVREQSERIAIRDAHQREVDKWHRLYDLIGSADGKKFRVFAQGLTFCILLSHANQHLKRITDRYILIQDKDLPLDMQVIDTWQGGVIRSVKNLSGGEIFMVSLALALGLSHMASQNVRVDSLFLDEGFGTLDDDALETALSTLSGLEQEGKLIGVISHVSALKERIPVRISIKKGTNGRSKILLP</sequence>